<feature type="transmembrane region" description="Helical" evidence="1">
    <location>
        <begin position="306"/>
        <end position="328"/>
    </location>
</feature>
<evidence type="ECO:0000313" key="3">
    <source>
        <dbReference type="EMBL" id="PPQ75159.1"/>
    </source>
</evidence>
<feature type="transmembrane region" description="Helical" evidence="1">
    <location>
        <begin position="20"/>
        <end position="41"/>
    </location>
</feature>
<dbReference type="InParanoid" id="A0A409W9I9"/>
<accession>A0A409W9I9</accession>
<keyword evidence="4" id="KW-1185">Reference proteome</keyword>
<dbReference type="EMBL" id="NHTK01005696">
    <property type="protein sequence ID" value="PPQ75159.1"/>
    <property type="molecule type" value="Genomic_DNA"/>
</dbReference>
<dbReference type="GO" id="GO:0016491">
    <property type="term" value="F:oxidoreductase activity"/>
    <property type="evidence" value="ECO:0007669"/>
    <property type="project" value="InterPro"/>
</dbReference>
<keyword evidence="1" id="KW-0472">Membrane</keyword>
<dbReference type="STRING" id="181874.A0A409W9I9"/>
<dbReference type="InterPro" id="IPR018713">
    <property type="entry name" value="MPAB/Lcp_cat_dom"/>
</dbReference>
<evidence type="ECO:0000259" key="2">
    <source>
        <dbReference type="Pfam" id="PF09995"/>
    </source>
</evidence>
<dbReference type="AlphaFoldDB" id="A0A409W9I9"/>
<gene>
    <name evidence="3" type="ORF">CVT24_007487</name>
</gene>
<sequence length="435" mass="49314">MENAHTNAVDAAIHAVWRNFTAPGLVIAAGIVGWVILVRSLRWRRYHAIHRTYGPKWDNGRGSISPGEAQKIMAVSTQYDMPFLMDNALAFALFKTNAIPSISKLLAATTHPSPALLSRRFSDVSRISATWLGCPITGFQDLDFESNTVGLPDAKPTSFEDPRANIAIARTNWLHSKYKISNDDYLYSLCLYILEPARWAEQVGWRALSPLEKESFYVFWCEVASRMGIKDVPESLAELEAWSTAYEERCMVPTENNRDLALRTIDEQVLSAVPTIFGLKTFAKKCFISTLDDLVREATMQPKQPAYLTSLMNGILVLVGFVQGWFMLPRSDENFHHPVDIRYPVKDGKVCPRMVPNIFAPHPWYRPEQSGLLKIWDRILVGLGWYHEMPGPQSNGYRLEEMGSLQFENSGREEVMRMAEELQGRPIASIWQKDG</sequence>
<reference evidence="3 4" key="1">
    <citation type="journal article" date="2018" name="Evol. Lett.">
        <title>Horizontal gene cluster transfer increased hallucinogenic mushroom diversity.</title>
        <authorList>
            <person name="Reynolds H.T."/>
            <person name="Vijayakumar V."/>
            <person name="Gluck-Thaler E."/>
            <person name="Korotkin H.B."/>
            <person name="Matheny P.B."/>
            <person name="Slot J.C."/>
        </authorList>
    </citation>
    <scope>NUCLEOTIDE SEQUENCE [LARGE SCALE GENOMIC DNA]</scope>
    <source>
        <strain evidence="3 4">2629</strain>
    </source>
</reference>
<name>A0A409W9I9_9AGAR</name>
<comment type="caution">
    <text evidence="3">The sequence shown here is derived from an EMBL/GenBank/DDBJ whole genome shotgun (WGS) entry which is preliminary data.</text>
</comment>
<proteinExistence type="predicted"/>
<dbReference type="OrthoDB" id="545169at2759"/>
<evidence type="ECO:0000256" key="1">
    <source>
        <dbReference type="SAM" id="Phobius"/>
    </source>
</evidence>
<dbReference type="PANTHER" id="PTHR36124:SF1">
    <property type="entry name" value="ER-BOUND OXYGENASE MPAB_MPAB'_RUBBER OXYGENASE CATALYTIC DOMAIN-CONTAINING PROTEIN"/>
    <property type="match status" value="1"/>
</dbReference>
<organism evidence="3 4">
    <name type="scientific">Panaeolus cyanescens</name>
    <dbReference type="NCBI Taxonomy" id="181874"/>
    <lineage>
        <taxon>Eukaryota</taxon>
        <taxon>Fungi</taxon>
        <taxon>Dikarya</taxon>
        <taxon>Basidiomycota</taxon>
        <taxon>Agaricomycotina</taxon>
        <taxon>Agaricomycetes</taxon>
        <taxon>Agaricomycetidae</taxon>
        <taxon>Agaricales</taxon>
        <taxon>Agaricineae</taxon>
        <taxon>Galeropsidaceae</taxon>
        <taxon>Panaeolus</taxon>
    </lineage>
</organism>
<dbReference type="Proteomes" id="UP000284842">
    <property type="component" value="Unassembled WGS sequence"/>
</dbReference>
<keyword evidence="1" id="KW-0812">Transmembrane</keyword>
<dbReference type="PANTHER" id="PTHR36124">
    <property type="match status" value="1"/>
</dbReference>
<feature type="domain" description="ER-bound oxygenase mpaB/mpaB'/Rubber oxygenase catalytic" evidence="2">
    <location>
        <begin position="182"/>
        <end position="299"/>
    </location>
</feature>
<dbReference type="Pfam" id="PF09995">
    <property type="entry name" value="MPAB_Lcp_cat"/>
    <property type="match status" value="1"/>
</dbReference>
<protein>
    <recommendedName>
        <fullName evidence="2">ER-bound oxygenase mpaB/mpaB'/Rubber oxygenase catalytic domain-containing protein</fullName>
    </recommendedName>
</protein>
<dbReference type="InterPro" id="IPR046366">
    <property type="entry name" value="MPAB"/>
</dbReference>
<keyword evidence="1" id="KW-1133">Transmembrane helix</keyword>
<evidence type="ECO:0000313" key="4">
    <source>
        <dbReference type="Proteomes" id="UP000284842"/>
    </source>
</evidence>